<reference evidence="1 2" key="1">
    <citation type="journal article" date="2019" name="Nat. Med.">
        <title>A library of human gut bacterial isolates paired with longitudinal multiomics data enables mechanistic microbiome research.</title>
        <authorList>
            <person name="Poyet M."/>
            <person name="Groussin M."/>
            <person name="Gibbons S.M."/>
            <person name="Avila-Pacheco J."/>
            <person name="Jiang X."/>
            <person name="Kearney S.M."/>
            <person name="Perrotta A.R."/>
            <person name="Berdy B."/>
            <person name="Zhao S."/>
            <person name="Lieberman T.D."/>
            <person name="Swanson P.K."/>
            <person name="Smith M."/>
            <person name="Roesemann S."/>
            <person name="Alexander J.E."/>
            <person name="Rich S.A."/>
            <person name="Livny J."/>
            <person name="Vlamakis H."/>
            <person name="Clish C."/>
            <person name="Bullock K."/>
            <person name="Deik A."/>
            <person name="Scott J."/>
            <person name="Pierce K.A."/>
            <person name="Xavier R.J."/>
            <person name="Alm E.J."/>
        </authorList>
    </citation>
    <scope>NUCLEOTIDE SEQUENCE [LARGE SCALE GENOMIC DNA]</scope>
    <source>
        <strain evidence="1 2">BIOML-A21</strain>
    </source>
</reference>
<proteinExistence type="predicted"/>
<dbReference type="EMBL" id="VVYF01000029">
    <property type="protein sequence ID" value="KAA5486375.1"/>
    <property type="molecule type" value="Genomic_DNA"/>
</dbReference>
<dbReference type="Proteomes" id="UP000491168">
    <property type="component" value="Unassembled WGS sequence"/>
</dbReference>
<evidence type="ECO:0000313" key="1">
    <source>
        <dbReference type="EMBL" id="KAA5486375.1"/>
    </source>
</evidence>
<dbReference type="RefSeq" id="WP_055256291.1">
    <property type="nucleotide sequence ID" value="NZ_CP081920.1"/>
</dbReference>
<gene>
    <name evidence="1" type="ORF">F2Y35_21215</name>
</gene>
<protein>
    <submittedName>
        <fullName evidence="1">Uncharacterized protein</fullName>
    </submittedName>
</protein>
<evidence type="ECO:0000313" key="2">
    <source>
        <dbReference type="Proteomes" id="UP000491168"/>
    </source>
</evidence>
<organism evidence="1 2">
    <name type="scientific">Bacteroides caccae</name>
    <dbReference type="NCBI Taxonomy" id="47678"/>
    <lineage>
        <taxon>Bacteria</taxon>
        <taxon>Pseudomonadati</taxon>
        <taxon>Bacteroidota</taxon>
        <taxon>Bacteroidia</taxon>
        <taxon>Bacteroidales</taxon>
        <taxon>Bacteroidaceae</taxon>
        <taxon>Bacteroides</taxon>
    </lineage>
</organism>
<accession>A0A6A1JL71</accession>
<comment type="caution">
    <text evidence="1">The sequence shown here is derived from an EMBL/GenBank/DDBJ whole genome shotgun (WGS) entry which is preliminary data.</text>
</comment>
<sequence length="70" mass="7922">MKKRTKEMILVPPLASALVAQVYESKLPISLIIHRKEHTGMIPVTAEYEVGYNDAFDQLLTDVARKLKVL</sequence>
<dbReference type="AlphaFoldDB" id="A0A6A1JL71"/>
<name>A0A6A1JL71_9BACE</name>